<dbReference type="PANTHER" id="PTHR30565">
    <property type="entry name" value="PROTEIN YCIF"/>
    <property type="match status" value="1"/>
</dbReference>
<reference evidence="2 3" key="1">
    <citation type="submission" date="2017-02" db="EMBL/GenBank/DDBJ databases">
        <title>Natronthermophilus aegyptiacus gen. nov.,sp. nov., an aerobic, extremely halophilic alkalithermophilic archaeon isolated from the athalassohaline Wadi An Natrun, Egypt.</title>
        <authorList>
            <person name="Zhao B."/>
        </authorList>
    </citation>
    <scope>NUCLEOTIDE SEQUENCE [LARGE SCALE GENOMIC DNA]</scope>
    <source>
        <strain evidence="2 3">CGMCC 1.3597</strain>
    </source>
</reference>
<protein>
    <submittedName>
        <fullName evidence="2">YciE/YciF family protein</fullName>
    </submittedName>
</protein>
<sequence length="165" mass="18906">MNIETIEDLFGYQLQHAYYAERTQIELLSELADETTSDDLERTLTDHRAETEQHVERLEDVFAALGRRPRASRSRTVDGLADARRPDRHGEDPEPTSTVLETALLSERFEIRSYEMLLRLAGRLAYADEIVTPLEAILADERAMRESLAAFEDEAAMARPRREEA</sequence>
<evidence type="ECO:0000313" key="3">
    <source>
        <dbReference type="Proteomes" id="UP000196084"/>
    </source>
</evidence>
<organism evidence="2 3">
    <name type="scientific">Natronolimnobius baerhuensis</name>
    <dbReference type="NCBI Taxonomy" id="253108"/>
    <lineage>
        <taxon>Archaea</taxon>
        <taxon>Methanobacteriati</taxon>
        <taxon>Methanobacteriota</taxon>
        <taxon>Stenosarchaea group</taxon>
        <taxon>Halobacteria</taxon>
        <taxon>Halobacteriales</taxon>
        <taxon>Natrialbaceae</taxon>
        <taxon>Natronolimnobius</taxon>
    </lineage>
</organism>
<keyword evidence="3" id="KW-1185">Reference proteome</keyword>
<accession>A0A202E580</accession>
<dbReference type="AlphaFoldDB" id="A0A202E580"/>
<gene>
    <name evidence="2" type="ORF">B2G88_13155</name>
</gene>
<dbReference type="EMBL" id="MWPH01000003">
    <property type="protein sequence ID" value="OVE83401.1"/>
    <property type="molecule type" value="Genomic_DNA"/>
</dbReference>
<dbReference type="Proteomes" id="UP000196084">
    <property type="component" value="Unassembled WGS sequence"/>
</dbReference>
<evidence type="ECO:0000313" key="2">
    <source>
        <dbReference type="EMBL" id="OVE83401.1"/>
    </source>
</evidence>
<proteinExistence type="predicted"/>
<dbReference type="Pfam" id="PF05974">
    <property type="entry name" value="DUF892"/>
    <property type="match status" value="1"/>
</dbReference>
<dbReference type="OrthoDB" id="192254at2157"/>
<comment type="caution">
    <text evidence="2">The sequence shown here is derived from an EMBL/GenBank/DDBJ whole genome shotgun (WGS) entry which is preliminary data.</text>
</comment>
<name>A0A202E580_9EURY</name>
<dbReference type="SUPFAM" id="SSF47240">
    <property type="entry name" value="Ferritin-like"/>
    <property type="match status" value="1"/>
</dbReference>
<dbReference type="InterPro" id="IPR047114">
    <property type="entry name" value="YciF"/>
</dbReference>
<dbReference type="PANTHER" id="PTHR30565:SF9">
    <property type="entry name" value="PROTEIN YCIF"/>
    <property type="match status" value="1"/>
</dbReference>
<dbReference type="Gene3D" id="1.20.1260.10">
    <property type="match status" value="1"/>
</dbReference>
<feature type="compositionally biased region" description="Basic and acidic residues" evidence="1">
    <location>
        <begin position="81"/>
        <end position="92"/>
    </location>
</feature>
<dbReference type="RefSeq" id="WP_054863869.1">
    <property type="nucleotide sequence ID" value="NZ_MWPH01000003.1"/>
</dbReference>
<dbReference type="InterPro" id="IPR010287">
    <property type="entry name" value="DUF892_YciF-like"/>
</dbReference>
<evidence type="ECO:0000256" key="1">
    <source>
        <dbReference type="SAM" id="MobiDB-lite"/>
    </source>
</evidence>
<dbReference type="InterPro" id="IPR009078">
    <property type="entry name" value="Ferritin-like_SF"/>
</dbReference>
<dbReference type="InterPro" id="IPR012347">
    <property type="entry name" value="Ferritin-like"/>
</dbReference>
<feature type="region of interest" description="Disordered" evidence="1">
    <location>
        <begin position="69"/>
        <end position="96"/>
    </location>
</feature>